<dbReference type="Gene3D" id="3.40.50.1400">
    <property type="match status" value="2"/>
</dbReference>
<dbReference type="PANTHER" id="PTHR11108:SF1">
    <property type="entry name" value="FERROCHELATASE, MITOCHONDRIAL"/>
    <property type="match status" value="1"/>
</dbReference>
<feature type="binding site" evidence="7">
    <location>
        <position position="117"/>
    </location>
    <ligand>
        <name>Fe-coproporphyrin III</name>
        <dbReference type="ChEBI" id="CHEBI:68438"/>
    </ligand>
</feature>
<comment type="function">
    <text evidence="7 8">Involved in coproporphyrin-dependent heme b biosynthesis. Catalyzes the insertion of ferrous iron into coproporphyrin III to form Fe-coproporphyrin III.</text>
</comment>
<comment type="subcellular location">
    <subcellularLocation>
        <location evidence="7 8">Cytoplasm</location>
    </subcellularLocation>
</comment>
<dbReference type="NCBIfam" id="TIGR00109">
    <property type="entry name" value="hemH"/>
    <property type="match status" value="1"/>
</dbReference>
<dbReference type="InterPro" id="IPR033659">
    <property type="entry name" value="Ferrochelatase_N"/>
</dbReference>
<keyword evidence="5 7" id="KW-0627">Porphyrin biosynthesis</keyword>
<evidence type="ECO:0000256" key="1">
    <source>
        <dbReference type="ARBA" id="ARBA00004744"/>
    </source>
</evidence>
<reference evidence="9 10" key="1">
    <citation type="journal article" date="2019" name="Emerg. Microbes Infect.">
        <title>Comprehensive subspecies identification of 175 nontuberculous mycobacteria species based on 7547 genomic profiles.</title>
        <authorList>
            <person name="Matsumoto Y."/>
            <person name="Kinjo T."/>
            <person name="Motooka D."/>
            <person name="Nabeya D."/>
            <person name="Jung N."/>
            <person name="Uechi K."/>
            <person name="Horii T."/>
            <person name="Iida T."/>
            <person name="Fujita J."/>
            <person name="Nakamura S."/>
        </authorList>
    </citation>
    <scope>NUCLEOTIDE SEQUENCE [LARGE SCALE GENOMIC DNA]</scope>
    <source>
        <strain evidence="9 10">JCM 6391</strain>
    </source>
</reference>
<gene>
    <name evidence="9" type="primary">hemH</name>
    <name evidence="7" type="synonym">cpfC</name>
    <name evidence="9" type="ORF">MNVM_38220</name>
</gene>
<dbReference type="CDD" id="cd00419">
    <property type="entry name" value="Ferrochelatase_C"/>
    <property type="match status" value="1"/>
</dbReference>
<dbReference type="InterPro" id="IPR019772">
    <property type="entry name" value="Ferrochelatase_AS"/>
</dbReference>
<dbReference type="NCBIfam" id="NF000689">
    <property type="entry name" value="PRK00035.2-1"/>
    <property type="match status" value="1"/>
</dbReference>
<evidence type="ECO:0000313" key="9">
    <source>
        <dbReference type="EMBL" id="BBX14741.1"/>
    </source>
</evidence>
<evidence type="ECO:0000256" key="3">
    <source>
        <dbReference type="ARBA" id="ARBA00023133"/>
    </source>
</evidence>
<keyword evidence="4 7" id="KW-0456">Lyase</keyword>
<keyword evidence="7 8" id="KW-0963">Cytoplasm</keyword>
<evidence type="ECO:0000256" key="2">
    <source>
        <dbReference type="ARBA" id="ARBA00023004"/>
    </source>
</evidence>
<evidence type="ECO:0000313" key="10">
    <source>
        <dbReference type="Proteomes" id="UP000466997"/>
    </source>
</evidence>
<dbReference type="HAMAP" id="MF_00323">
    <property type="entry name" value="Ferrochelatase"/>
    <property type="match status" value="1"/>
</dbReference>
<proteinExistence type="inferred from homology"/>
<dbReference type="PROSITE" id="PS00534">
    <property type="entry name" value="FERROCHELATASE"/>
    <property type="match status" value="1"/>
</dbReference>
<dbReference type="GO" id="GO:0006783">
    <property type="term" value="P:heme biosynthetic process"/>
    <property type="evidence" value="ECO:0007669"/>
    <property type="project" value="UniProtKB-UniRule"/>
</dbReference>
<dbReference type="KEGG" id="mnm:MNVM_38220"/>
<protein>
    <recommendedName>
        <fullName evidence="7">Coproporphyrin III ferrochelatase</fullName>
        <ecNumber evidence="7">4.99.1.9</ecNumber>
    </recommendedName>
</protein>
<dbReference type="GO" id="GO:0004325">
    <property type="term" value="F:ferrochelatase activity"/>
    <property type="evidence" value="ECO:0007669"/>
    <property type="project" value="UniProtKB-UniRule"/>
</dbReference>
<dbReference type="GO" id="GO:0046872">
    <property type="term" value="F:metal ion binding"/>
    <property type="evidence" value="ECO:0007669"/>
    <property type="project" value="UniProtKB-UniRule"/>
</dbReference>
<evidence type="ECO:0000256" key="5">
    <source>
        <dbReference type="ARBA" id="ARBA00023244"/>
    </source>
</evidence>
<dbReference type="EMBL" id="AP022562">
    <property type="protein sequence ID" value="BBX14741.1"/>
    <property type="molecule type" value="Genomic_DNA"/>
</dbReference>
<organism evidence="9 10">
    <name type="scientific">Mycobacterium novum</name>
    <dbReference type="NCBI Taxonomy" id="2492438"/>
    <lineage>
        <taxon>Bacteria</taxon>
        <taxon>Bacillati</taxon>
        <taxon>Actinomycetota</taxon>
        <taxon>Actinomycetes</taxon>
        <taxon>Mycobacteriales</taxon>
        <taxon>Mycobacteriaceae</taxon>
        <taxon>Mycobacterium</taxon>
    </lineage>
</organism>
<dbReference type="GO" id="GO:0005737">
    <property type="term" value="C:cytoplasm"/>
    <property type="evidence" value="ECO:0007669"/>
    <property type="project" value="UniProtKB-SubCell"/>
</dbReference>
<dbReference type="UniPathway" id="UPA00252"/>
<dbReference type="Pfam" id="PF00762">
    <property type="entry name" value="Ferrochelatase"/>
    <property type="match status" value="1"/>
</dbReference>
<comment type="pathway">
    <text evidence="1 7 8">Porphyrin-containing compound metabolism; protoheme biosynthesis.</text>
</comment>
<dbReference type="EC" id="4.99.1.9" evidence="7"/>
<comment type="similarity">
    <text evidence="7 8">Belongs to the ferrochelatase family.</text>
</comment>
<keyword evidence="2 7" id="KW-0408">Iron</keyword>
<dbReference type="PANTHER" id="PTHR11108">
    <property type="entry name" value="FERROCHELATASE"/>
    <property type="match status" value="1"/>
</dbReference>
<evidence type="ECO:0000256" key="6">
    <source>
        <dbReference type="ARBA" id="ARBA00024536"/>
    </source>
</evidence>
<name>A0A7I7JU15_9MYCO</name>
<keyword evidence="10" id="KW-1185">Reference proteome</keyword>
<dbReference type="InterPro" id="IPR033644">
    <property type="entry name" value="Ferrochelatase_C"/>
</dbReference>
<dbReference type="RefSeq" id="WP_193465438.1">
    <property type="nucleotide sequence ID" value="NZ_AP022562.1"/>
</dbReference>
<evidence type="ECO:0000256" key="7">
    <source>
        <dbReference type="HAMAP-Rule" id="MF_00323"/>
    </source>
</evidence>
<evidence type="ECO:0000256" key="4">
    <source>
        <dbReference type="ARBA" id="ARBA00023239"/>
    </source>
</evidence>
<feature type="binding site" evidence="7">
    <location>
        <position position="52"/>
    </location>
    <ligand>
        <name>Fe-coproporphyrin III</name>
        <dbReference type="ChEBI" id="CHEBI:68438"/>
    </ligand>
</feature>
<keyword evidence="3 7" id="KW-0350">Heme biosynthesis</keyword>
<accession>A0A7I7JU15</accession>
<keyword evidence="7" id="KW-0479">Metal-binding</keyword>
<feature type="binding site" evidence="7">
    <location>
        <position position="177"/>
    </location>
    <ligand>
        <name>Fe(2+)</name>
        <dbReference type="ChEBI" id="CHEBI:29033"/>
    </ligand>
</feature>
<evidence type="ECO:0000256" key="8">
    <source>
        <dbReference type="RuleBase" id="RU000607"/>
    </source>
</evidence>
<dbReference type="SUPFAM" id="SSF53800">
    <property type="entry name" value="Chelatase"/>
    <property type="match status" value="1"/>
</dbReference>
<sequence>MDLDAVLLLSFGGPEGPEQVRPFLENVTRGRGVPPARLDAVAQHYRHFGGVSPINAINRALVDALRAELPELPVYFGNRNWDPYIEDTVAQLAADGIRRAAVFATSAWGGYSGCEQYAEDIARARRAVGERAPELVKLRQYFDHPLFVAMFAEAISAAAETLPAGLRDTARLVFTAHSIPVAADERYGPRLYSRQVAHATALVAAAAGYPEYDQVWQSRSGPPQVPWLEPDVEAHLAALAEAGVRAVIVCPIGFLSDNIEVLWDLDHEVRLQAQAAGLAYARASTPNADRRLARLARGLIEELRDGGAPQRLAGPAGLGCGFGVDGAPCGAAHCAVAVAPPVR</sequence>
<feature type="binding site" evidence="7">
    <location>
        <position position="260"/>
    </location>
    <ligand>
        <name>Fe(2+)</name>
        <dbReference type="ChEBI" id="CHEBI:29033"/>
    </ligand>
</feature>
<dbReference type="InterPro" id="IPR001015">
    <property type="entry name" value="Ferrochelatase"/>
</dbReference>
<dbReference type="CDD" id="cd03411">
    <property type="entry name" value="Ferrochelatase_N"/>
    <property type="match status" value="1"/>
</dbReference>
<comment type="catalytic activity">
    <reaction evidence="6">
        <text>Fe-coproporphyrin III + 2 H(+) = coproporphyrin III + Fe(2+)</text>
        <dbReference type="Rhea" id="RHEA:49572"/>
        <dbReference type="ChEBI" id="CHEBI:15378"/>
        <dbReference type="ChEBI" id="CHEBI:29033"/>
        <dbReference type="ChEBI" id="CHEBI:68438"/>
        <dbReference type="ChEBI" id="CHEBI:131725"/>
        <dbReference type="EC" id="4.99.1.9"/>
    </reaction>
    <physiologicalReaction direction="right-to-left" evidence="6">
        <dbReference type="Rhea" id="RHEA:49574"/>
    </physiologicalReaction>
</comment>
<dbReference type="Proteomes" id="UP000466997">
    <property type="component" value="Chromosome"/>
</dbReference>
<dbReference type="AlphaFoldDB" id="A0A7I7JU15"/>
<comment type="caution">
    <text evidence="7">Lacks conserved residue(s) required for the propagation of feature annotation.</text>
</comment>